<keyword evidence="2" id="KW-1185">Reference proteome</keyword>
<gene>
    <name evidence="1" type="ORF">SAMN05660710_00128</name>
</gene>
<sequence>MLVGYMRVKDIYSCYAYFYLEAVMGEATHPTVAGCCHCRCSLIVLLAIEGMRCRKKVVNLLTSCDRSAMARWISFLSGYLCFDLNEACHLKPCLPTRLRKITEDRDQHLFDFRPFVSKERW</sequence>
<accession>A0A1G5BFV3</accession>
<dbReference type="AlphaFoldDB" id="A0A1G5BFV3"/>
<name>A0A1G5BFV3_9RHOB</name>
<reference evidence="1 2" key="1">
    <citation type="submission" date="2016-10" db="EMBL/GenBank/DDBJ databases">
        <authorList>
            <person name="de Groot N.N."/>
        </authorList>
    </citation>
    <scope>NUCLEOTIDE SEQUENCE [LARGE SCALE GENOMIC DNA]</scope>
    <source>
        <strain evidence="1 2">CGMCC 1.8925</strain>
    </source>
</reference>
<evidence type="ECO:0000313" key="1">
    <source>
        <dbReference type="EMBL" id="SCX89006.1"/>
    </source>
</evidence>
<evidence type="ECO:0000313" key="2">
    <source>
        <dbReference type="Proteomes" id="UP000199502"/>
    </source>
</evidence>
<dbReference type="Proteomes" id="UP000199502">
    <property type="component" value="Unassembled WGS sequence"/>
</dbReference>
<dbReference type="EMBL" id="FMVT01000001">
    <property type="protein sequence ID" value="SCX89006.1"/>
    <property type="molecule type" value="Genomic_DNA"/>
</dbReference>
<organism evidence="1 2">
    <name type="scientific">Paracoccus tibetensis</name>
    <dbReference type="NCBI Taxonomy" id="336292"/>
    <lineage>
        <taxon>Bacteria</taxon>
        <taxon>Pseudomonadati</taxon>
        <taxon>Pseudomonadota</taxon>
        <taxon>Alphaproteobacteria</taxon>
        <taxon>Rhodobacterales</taxon>
        <taxon>Paracoccaceae</taxon>
        <taxon>Paracoccus</taxon>
    </lineage>
</organism>
<dbReference type="STRING" id="336292.SAMN05660710_00128"/>
<proteinExistence type="predicted"/>
<protein>
    <submittedName>
        <fullName evidence="1">Uncharacterized protein</fullName>
    </submittedName>
</protein>